<dbReference type="RefSeq" id="WP_172353725.1">
    <property type="nucleotide sequence ID" value="NZ_CP053661.1"/>
</dbReference>
<dbReference type="Pfam" id="PF00989">
    <property type="entry name" value="PAS"/>
    <property type="match status" value="1"/>
</dbReference>
<dbReference type="FunFam" id="3.30.565.10:FF:000010">
    <property type="entry name" value="Sensor histidine kinase RcsC"/>
    <property type="match status" value="1"/>
</dbReference>
<dbReference type="SMART" id="SM00091">
    <property type="entry name" value="PAS"/>
    <property type="match status" value="1"/>
</dbReference>
<dbReference type="GO" id="GO:0000155">
    <property type="term" value="F:phosphorelay sensor kinase activity"/>
    <property type="evidence" value="ECO:0007669"/>
    <property type="project" value="InterPro"/>
</dbReference>
<evidence type="ECO:0000256" key="14">
    <source>
        <dbReference type="PROSITE-ProRule" id="PRU00169"/>
    </source>
</evidence>
<evidence type="ECO:0000256" key="2">
    <source>
        <dbReference type="ARBA" id="ARBA00004370"/>
    </source>
</evidence>
<evidence type="ECO:0000256" key="9">
    <source>
        <dbReference type="ARBA" id="ARBA00022840"/>
    </source>
</evidence>
<reference evidence="21 22" key="1">
    <citation type="submission" date="2020-05" db="EMBL/GenBank/DDBJ databases">
        <title>Complete genome sequence of of a novel Thermoleptolyngbya strain isolated from hot springs of Ganzi, Sichuan China.</title>
        <authorList>
            <person name="Tang J."/>
            <person name="Daroch M."/>
            <person name="Li L."/>
            <person name="Waleron K."/>
            <person name="Waleron M."/>
            <person name="Waleron M."/>
        </authorList>
    </citation>
    <scope>NUCLEOTIDE SEQUENCE [LARGE SCALE GENOMIC DNA]</scope>
    <source>
        <strain evidence="21 22">PKUAC-SCTA183</strain>
    </source>
</reference>
<dbReference type="SUPFAM" id="SSF47384">
    <property type="entry name" value="Homodimeric domain of signal transducing histidine kinase"/>
    <property type="match status" value="1"/>
</dbReference>
<keyword evidence="6" id="KW-0808">Transferase</keyword>
<sequence>MKLQLRILLMVTSLLAATVAVTTGVLSWGTRQSILAQTESNGLLIAEFLARMSRFANQVPADVDTMMGDQMLAQAALTARLVAIAQQANLSPAEINQQLEDLAKTTAIDEFWITDREGRVEYQNQSALGSQQPQALSFQSLLMGGAATVDVDARARDTDGKIFKYVAVAGVDQPRIVQIGHDAEILKTLPQQIGLERLTNELVDGDAIVGIRIVDRQLNSLARSVTSSNGNIVSLSAGDRAKLLHVLETGQSKTYLDENLLKVAVPIRGNANWIQGATLVYLSTDSVRSALQRDLYHVALASTGIMAAGLLGSLLLSRRVTQPVARLTDAANAIKSAMKTEDFDTETLADVAIRQDELGTLARVFQRMVGEVRDREQGLHQAKAELHRREEYFRSIIENTSDIVMLLSADGQIRYSSPALKAVLGYDPQNVYGKTLLEFVHPDDHTTARVALSHAVHQPGITLPFQIQLRRIDGSWARLEAVGTNLLDNPAVESIILTLRDITERQRAEELLRQKETAEQANRAKSQFLANMSHELRTPLNAIIGYSEMLQEEAEDLGQEDLVPDLQKIHTAGRHLLNLINDILDLSKIEAGKMDLYLEEFCLPDLVSEVVHTVSPLVSKNNNTLVVHADPQLETMHADLTKVRQNLLNLLSNAAKFTENGTITLTVEKQLHPETTQPVICFQVTDTGIGMTEAQMEKMFQAFTQADASTTRKYGGTGLGLAIAQRFCQMMKGNITVTSTLGKGSTFTMTLPQVVHHPDAAPDADADQMASVDEGEDFGESPPRPDRPILVIDDDPAIHDLLHRQLAREGYTVHSALTAEEGLTLAQSIRPIAITLDVMMPKMDGWMLLSAFKSNPDLANIPVIMLTMLDNKNMGYALGASDYLIKPIDRQQLLSVLKKYECARPACPILVVEDDPTNRDLLRQLLEKEHWQVIEAENGRVALEKLQTVQPELILLDLMMPELDGFGFVAELQRHEAWRSLPVIIITAKDITAEDQFRLRGYVEQILQKGAYSQEDLLVRIRQLVAACQQSA</sequence>
<feature type="modified residue" description="4-aspartylphosphate" evidence="14">
    <location>
        <position position="957"/>
    </location>
</feature>
<feature type="region of interest" description="Disordered" evidence="15">
    <location>
        <begin position="759"/>
        <end position="787"/>
    </location>
</feature>
<dbReference type="InterPro" id="IPR003594">
    <property type="entry name" value="HATPase_dom"/>
</dbReference>
<evidence type="ECO:0000313" key="22">
    <source>
        <dbReference type="Proteomes" id="UP000505210"/>
    </source>
</evidence>
<dbReference type="InterPro" id="IPR013767">
    <property type="entry name" value="PAS_fold"/>
</dbReference>
<comment type="similarity">
    <text evidence="3">In the N-terminal section; belongs to the phytochrome family.</text>
</comment>
<keyword evidence="7" id="KW-0547">Nucleotide-binding</keyword>
<protein>
    <recommendedName>
        <fullName evidence="13">Circadian input-output histidine kinase CikA</fullName>
        <ecNumber evidence="4">2.7.13.3</ecNumber>
    </recommendedName>
</protein>
<dbReference type="Gene3D" id="3.30.450.20">
    <property type="entry name" value="PAS domain"/>
    <property type="match status" value="1"/>
</dbReference>
<keyword evidence="11" id="KW-0472">Membrane</keyword>
<dbReference type="Pfam" id="PF00512">
    <property type="entry name" value="HisKA"/>
    <property type="match status" value="1"/>
</dbReference>
<dbReference type="SMART" id="SM00448">
    <property type="entry name" value="REC"/>
    <property type="match status" value="2"/>
</dbReference>
<dbReference type="FunFam" id="1.10.287.130:FF:000038">
    <property type="entry name" value="Sensory transduction histidine kinase"/>
    <property type="match status" value="1"/>
</dbReference>
<dbReference type="PROSITE" id="PS50110">
    <property type="entry name" value="RESPONSE_REGULATORY"/>
    <property type="match status" value="2"/>
</dbReference>
<dbReference type="SMART" id="SM00387">
    <property type="entry name" value="HATPase_c"/>
    <property type="match status" value="1"/>
</dbReference>
<dbReference type="PANTHER" id="PTHR43047">
    <property type="entry name" value="TWO-COMPONENT HISTIDINE PROTEIN KINASE"/>
    <property type="match status" value="1"/>
</dbReference>
<keyword evidence="9" id="KW-0067">ATP-binding</keyword>
<accession>A0A6M8BCI9</accession>
<dbReference type="GO" id="GO:0005886">
    <property type="term" value="C:plasma membrane"/>
    <property type="evidence" value="ECO:0007669"/>
    <property type="project" value="TreeGrafter"/>
</dbReference>
<evidence type="ECO:0000259" key="18">
    <source>
        <dbReference type="PROSITE" id="PS50112"/>
    </source>
</evidence>
<comment type="subcellular location">
    <subcellularLocation>
        <location evidence="2">Membrane</location>
    </subcellularLocation>
</comment>
<dbReference type="InterPro" id="IPR000700">
    <property type="entry name" value="PAS-assoc_C"/>
</dbReference>
<evidence type="ECO:0000256" key="7">
    <source>
        <dbReference type="ARBA" id="ARBA00022741"/>
    </source>
</evidence>
<dbReference type="PROSITE" id="PS50112">
    <property type="entry name" value="PAS"/>
    <property type="match status" value="1"/>
</dbReference>
<evidence type="ECO:0000259" key="16">
    <source>
        <dbReference type="PROSITE" id="PS50109"/>
    </source>
</evidence>
<dbReference type="Gene3D" id="6.10.340.10">
    <property type="match status" value="1"/>
</dbReference>
<dbReference type="CDD" id="cd17574">
    <property type="entry name" value="REC_OmpR"/>
    <property type="match status" value="1"/>
</dbReference>
<dbReference type="GO" id="GO:0005524">
    <property type="term" value="F:ATP binding"/>
    <property type="evidence" value="ECO:0007669"/>
    <property type="project" value="UniProtKB-KW"/>
</dbReference>
<evidence type="ECO:0000256" key="15">
    <source>
        <dbReference type="SAM" id="MobiDB-lite"/>
    </source>
</evidence>
<dbReference type="Gene3D" id="3.30.565.10">
    <property type="entry name" value="Histidine kinase-like ATPase, C-terminal domain"/>
    <property type="match status" value="1"/>
</dbReference>
<evidence type="ECO:0000256" key="5">
    <source>
        <dbReference type="ARBA" id="ARBA00022553"/>
    </source>
</evidence>
<dbReference type="KEGG" id="theu:HPC62_03265"/>
<dbReference type="InterPro" id="IPR001789">
    <property type="entry name" value="Sig_transdc_resp-reg_receiver"/>
</dbReference>
<dbReference type="CDD" id="cd00082">
    <property type="entry name" value="HisKA"/>
    <property type="match status" value="1"/>
</dbReference>
<evidence type="ECO:0000313" key="21">
    <source>
        <dbReference type="EMBL" id="QKD81321.1"/>
    </source>
</evidence>
<dbReference type="SMART" id="SM00304">
    <property type="entry name" value="HAMP"/>
    <property type="match status" value="1"/>
</dbReference>
<evidence type="ECO:0000256" key="10">
    <source>
        <dbReference type="ARBA" id="ARBA00023012"/>
    </source>
</evidence>
<dbReference type="Pfam" id="PF02518">
    <property type="entry name" value="HATPase_c"/>
    <property type="match status" value="1"/>
</dbReference>
<keyword evidence="22" id="KW-1185">Reference proteome</keyword>
<dbReference type="NCBIfam" id="TIGR00229">
    <property type="entry name" value="sensory_box"/>
    <property type="match status" value="1"/>
</dbReference>
<dbReference type="InterPro" id="IPR011006">
    <property type="entry name" value="CheY-like_superfamily"/>
</dbReference>
<dbReference type="AlphaFoldDB" id="A0A6M8BCI9"/>
<evidence type="ECO:0000259" key="20">
    <source>
        <dbReference type="PROSITE" id="PS50885"/>
    </source>
</evidence>
<dbReference type="Proteomes" id="UP000505210">
    <property type="component" value="Chromosome"/>
</dbReference>
<keyword evidence="5 14" id="KW-0597">Phosphoprotein</keyword>
<evidence type="ECO:0000256" key="8">
    <source>
        <dbReference type="ARBA" id="ARBA00022777"/>
    </source>
</evidence>
<dbReference type="SUPFAM" id="SSF55874">
    <property type="entry name" value="ATPase domain of HSP90 chaperone/DNA topoisomerase II/histidine kinase"/>
    <property type="match status" value="1"/>
</dbReference>
<dbReference type="Pfam" id="PF00072">
    <property type="entry name" value="Response_reg"/>
    <property type="match status" value="2"/>
</dbReference>
<proteinExistence type="inferred from homology"/>
<dbReference type="EMBL" id="CP053661">
    <property type="protein sequence ID" value="QKD81321.1"/>
    <property type="molecule type" value="Genomic_DNA"/>
</dbReference>
<organism evidence="21 22">
    <name type="scientific">Thermoleptolyngbya sichuanensis A183</name>
    <dbReference type="NCBI Taxonomy" id="2737172"/>
    <lineage>
        <taxon>Bacteria</taxon>
        <taxon>Bacillati</taxon>
        <taxon>Cyanobacteriota</taxon>
        <taxon>Cyanophyceae</taxon>
        <taxon>Oculatellales</taxon>
        <taxon>Oculatellaceae</taxon>
        <taxon>Thermoleptolyngbya</taxon>
        <taxon>Thermoleptolyngbya sichuanensis</taxon>
    </lineage>
</organism>
<dbReference type="CDD" id="cd06225">
    <property type="entry name" value="HAMP"/>
    <property type="match status" value="1"/>
</dbReference>
<evidence type="ECO:0000256" key="12">
    <source>
        <dbReference type="ARBA" id="ARBA00023306"/>
    </source>
</evidence>
<dbReference type="PANTHER" id="PTHR43047:SF72">
    <property type="entry name" value="OSMOSENSING HISTIDINE PROTEIN KINASE SLN1"/>
    <property type="match status" value="1"/>
</dbReference>
<evidence type="ECO:0000256" key="4">
    <source>
        <dbReference type="ARBA" id="ARBA00012438"/>
    </source>
</evidence>
<dbReference type="SMART" id="SM00388">
    <property type="entry name" value="HisKA"/>
    <property type="match status" value="1"/>
</dbReference>
<dbReference type="PROSITE" id="PS50109">
    <property type="entry name" value="HIS_KIN"/>
    <property type="match status" value="1"/>
</dbReference>
<feature type="modified residue" description="4-aspartylphosphate" evidence="14">
    <location>
        <position position="837"/>
    </location>
</feature>
<dbReference type="CDD" id="cd00130">
    <property type="entry name" value="PAS"/>
    <property type="match status" value="1"/>
</dbReference>
<evidence type="ECO:0000256" key="1">
    <source>
        <dbReference type="ARBA" id="ARBA00000085"/>
    </source>
</evidence>
<feature type="domain" description="Response regulatory" evidence="17">
    <location>
        <begin position="788"/>
        <end position="901"/>
    </location>
</feature>
<dbReference type="PRINTS" id="PR00344">
    <property type="entry name" value="BCTRLSENSOR"/>
</dbReference>
<dbReference type="Gene3D" id="3.40.50.2300">
    <property type="match status" value="2"/>
</dbReference>
<keyword evidence="12" id="KW-0131">Cell cycle</keyword>
<dbReference type="SUPFAM" id="SSF52172">
    <property type="entry name" value="CheY-like"/>
    <property type="match status" value="2"/>
</dbReference>
<evidence type="ECO:0000259" key="17">
    <source>
        <dbReference type="PROSITE" id="PS50110"/>
    </source>
</evidence>
<feature type="domain" description="PAC" evidence="19">
    <location>
        <begin position="463"/>
        <end position="514"/>
    </location>
</feature>
<evidence type="ECO:0000256" key="13">
    <source>
        <dbReference type="ARBA" id="ARBA00074306"/>
    </source>
</evidence>
<dbReference type="InterPro" id="IPR000014">
    <property type="entry name" value="PAS"/>
</dbReference>
<evidence type="ECO:0000259" key="19">
    <source>
        <dbReference type="PROSITE" id="PS50113"/>
    </source>
</evidence>
<gene>
    <name evidence="21" type="ORF">HPC62_03265</name>
</gene>
<keyword evidence="8" id="KW-0418">Kinase</keyword>
<dbReference type="Gene3D" id="1.10.287.130">
    <property type="match status" value="1"/>
</dbReference>
<dbReference type="EC" id="2.7.13.3" evidence="4"/>
<dbReference type="SUPFAM" id="SSF55785">
    <property type="entry name" value="PYP-like sensor domain (PAS domain)"/>
    <property type="match status" value="1"/>
</dbReference>
<dbReference type="InterPro" id="IPR005467">
    <property type="entry name" value="His_kinase_dom"/>
</dbReference>
<dbReference type="PROSITE" id="PS50885">
    <property type="entry name" value="HAMP"/>
    <property type="match status" value="1"/>
</dbReference>
<evidence type="ECO:0000256" key="11">
    <source>
        <dbReference type="ARBA" id="ARBA00023136"/>
    </source>
</evidence>
<comment type="catalytic activity">
    <reaction evidence="1">
        <text>ATP + protein L-histidine = ADP + protein N-phospho-L-histidine.</text>
        <dbReference type="EC" id="2.7.13.3"/>
    </reaction>
</comment>
<dbReference type="CDD" id="cd16922">
    <property type="entry name" value="HATPase_EvgS-ArcB-TorS-like"/>
    <property type="match status" value="1"/>
</dbReference>
<dbReference type="InterPro" id="IPR003661">
    <property type="entry name" value="HisK_dim/P_dom"/>
</dbReference>
<dbReference type="InterPro" id="IPR036097">
    <property type="entry name" value="HisK_dim/P_sf"/>
</dbReference>
<feature type="domain" description="PAS" evidence="18">
    <location>
        <begin position="389"/>
        <end position="459"/>
    </location>
</feature>
<dbReference type="GO" id="GO:0009927">
    <property type="term" value="F:histidine phosphotransfer kinase activity"/>
    <property type="evidence" value="ECO:0007669"/>
    <property type="project" value="TreeGrafter"/>
</dbReference>
<feature type="domain" description="HAMP" evidence="20">
    <location>
        <begin position="318"/>
        <end position="377"/>
    </location>
</feature>
<dbReference type="InterPro" id="IPR035965">
    <property type="entry name" value="PAS-like_dom_sf"/>
</dbReference>
<dbReference type="InterPro" id="IPR036890">
    <property type="entry name" value="HATPase_C_sf"/>
</dbReference>
<dbReference type="Pfam" id="PF00672">
    <property type="entry name" value="HAMP"/>
    <property type="match status" value="1"/>
</dbReference>
<keyword evidence="10" id="KW-0902">Two-component regulatory system</keyword>
<feature type="domain" description="Response regulatory" evidence="17">
    <location>
        <begin position="908"/>
        <end position="1024"/>
    </location>
</feature>
<dbReference type="InterPro" id="IPR004358">
    <property type="entry name" value="Sig_transdc_His_kin-like_C"/>
</dbReference>
<evidence type="ECO:0000256" key="6">
    <source>
        <dbReference type="ARBA" id="ARBA00022679"/>
    </source>
</evidence>
<name>A0A6M8BCI9_9CYAN</name>
<dbReference type="PROSITE" id="PS50113">
    <property type="entry name" value="PAC"/>
    <property type="match status" value="1"/>
</dbReference>
<dbReference type="GO" id="GO:0006355">
    <property type="term" value="P:regulation of DNA-templated transcription"/>
    <property type="evidence" value="ECO:0007669"/>
    <property type="project" value="InterPro"/>
</dbReference>
<evidence type="ECO:0000256" key="3">
    <source>
        <dbReference type="ARBA" id="ARBA00006402"/>
    </source>
</evidence>
<dbReference type="InterPro" id="IPR003660">
    <property type="entry name" value="HAMP_dom"/>
</dbReference>
<feature type="domain" description="Histidine kinase" evidence="16">
    <location>
        <begin position="531"/>
        <end position="755"/>
    </location>
</feature>